<keyword evidence="2" id="KW-1185">Reference proteome</keyword>
<accession>A0A261EPV1</accession>
<dbReference type="EMBL" id="MWWQ01000019">
    <property type="protein sequence ID" value="OZG48873.1"/>
    <property type="molecule type" value="Genomic_DNA"/>
</dbReference>
<reference evidence="1 2" key="1">
    <citation type="journal article" date="2017" name="BMC Genomics">
        <title>Comparative genomic and phylogenomic analyses of the Bifidobacteriaceae family.</title>
        <authorList>
            <person name="Lugli G.A."/>
            <person name="Milani C."/>
            <person name="Turroni F."/>
            <person name="Duranti S."/>
            <person name="Mancabelli L."/>
            <person name="Mangifesta M."/>
            <person name="Ferrario C."/>
            <person name="Modesto M."/>
            <person name="Mattarelli P."/>
            <person name="Jiri K."/>
            <person name="van Sinderen D."/>
            <person name="Ventura M."/>
        </authorList>
    </citation>
    <scope>NUCLEOTIDE SEQUENCE [LARGE SCALE GENOMIC DNA]</scope>
    <source>
        <strain evidence="1 2">DSM 24744</strain>
    </source>
</reference>
<dbReference type="RefSeq" id="WP_094692002.1">
    <property type="nucleotide sequence ID" value="NZ_MWWQ01000019.1"/>
</dbReference>
<sequence length="333" mass="36830">MGDYRLYRQQADGSTMRADHRDDEYIAWAATPGNTPITDTRLALDTLADITLSRRYLAWAERSHTTMRGMWTHPVRTLTAYTRTRLTCTPDPDTPRHPSAWTPHTRLEGVRAHQLAASMDALHRSLSVAREHGIIDPCDMLASAQNKVYSEWVHANTPDKAVGILLAVGDSVTTLPSMDAPLASLAPRIQGAMGLLASTYMTRWGNHGMERWEYLSRAQFAWECPTRFETQGMGGARILRTTVSSIGGDRSEQRVLAAHAPDLGCADNPRMRSTLADTLCTLWAVHDAGSMVVIRTLSGGRMLVTCDGDTFRIDLRGASHRVGETARLLCWTA</sequence>
<dbReference type="Proteomes" id="UP000216454">
    <property type="component" value="Unassembled WGS sequence"/>
</dbReference>
<proteinExistence type="predicted"/>
<protein>
    <submittedName>
        <fullName evidence="1">Uncharacterized protein</fullName>
    </submittedName>
</protein>
<evidence type="ECO:0000313" key="1">
    <source>
        <dbReference type="EMBL" id="OZG48873.1"/>
    </source>
</evidence>
<comment type="caution">
    <text evidence="1">The sequence shown here is derived from an EMBL/GenBank/DDBJ whole genome shotgun (WGS) entry which is preliminary data.</text>
</comment>
<organism evidence="1 2">
    <name type="scientific">Pseudoscardovia suis</name>
    <dbReference type="NCBI Taxonomy" id="987063"/>
    <lineage>
        <taxon>Bacteria</taxon>
        <taxon>Bacillati</taxon>
        <taxon>Actinomycetota</taxon>
        <taxon>Actinomycetes</taxon>
        <taxon>Bifidobacteriales</taxon>
        <taxon>Bifidobacteriaceae</taxon>
        <taxon>Pseudoscardovia</taxon>
    </lineage>
</organism>
<evidence type="ECO:0000313" key="2">
    <source>
        <dbReference type="Proteomes" id="UP000216454"/>
    </source>
</evidence>
<dbReference type="AlphaFoldDB" id="A0A261EPV1"/>
<gene>
    <name evidence="1" type="ORF">PSSU_1697</name>
</gene>
<name>A0A261EPV1_9BIFI</name>